<dbReference type="InterPro" id="IPR041698">
    <property type="entry name" value="Methyltransf_25"/>
</dbReference>
<keyword evidence="5" id="KW-0443">Lipid metabolism</keyword>
<protein>
    <submittedName>
        <fullName evidence="7">Class I SAM-dependent methyltransferase</fullName>
    </submittedName>
</protein>
<keyword evidence="4" id="KW-0949">S-adenosyl-L-methionine</keyword>
<dbReference type="GO" id="GO:0032259">
    <property type="term" value="P:methylation"/>
    <property type="evidence" value="ECO:0007669"/>
    <property type="project" value="UniProtKB-KW"/>
</dbReference>
<dbReference type="CDD" id="cd02440">
    <property type="entry name" value="AdoMet_MTases"/>
    <property type="match status" value="1"/>
</dbReference>
<evidence type="ECO:0000313" key="7">
    <source>
        <dbReference type="EMBL" id="MFD2699567.1"/>
    </source>
</evidence>
<dbReference type="EMBL" id="JBHUMJ010000002">
    <property type="protein sequence ID" value="MFD2699567.1"/>
    <property type="molecule type" value="Genomic_DNA"/>
</dbReference>
<evidence type="ECO:0000256" key="2">
    <source>
        <dbReference type="ARBA" id="ARBA00022603"/>
    </source>
</evidence>
<evidence type="ECO:0000259" key="6">
    <source>
        <dbReference type="Pfam" id="PF13649"/>
    </source>
</evidence>
<dbReference type="InterPro" id="IPR029063">
    <property type="entry name" value="SAM-dependent_MTases_sf"/>
</dbReference>
<dbReference type="Pfam" id="PF13649">
    <property type="entry name" value="Methyltransf_25"/>
    <property type="match status" value="1"/>
</dbReference>
<feature type="domain" description="Methyltransferase" evidence="6">
    <location>
        <begin position="63"/>
        <end position="155"/>
    </location>
</feature>
<evidence type="ECO:0000313" key="8">
    <source>
        <dbReference type="Proteomes" id="UP001597540"/>
    </source>
</evidence>
<dbReference type="PANTHER" id="PTHR43667:SF1">
    <property type="entry name" value="CYCLOPROPANE-FATTY-ACYL-PHOSPHOLIPID SYNTHASE"/>
    <property type="match status" value="1"/>
</dbReference>
<proteinExistence type="inferred from homology"/>
<evidence type="ECO:0000256" key="4">
    <source>
        <dbReference type="ARBA" id="ARBA00022691"/>
    </source>
</evidence>
<comment type="similarity">
    <text evidence="1">Belongs to the CFA/CMAS family.</text>
</comment>
<gene>
    <name evidence="7" type="ORF">ACFSVM_03740</name>
</gene>
<dbReference type="InterPro" id="IPR050723">
    <property type="entry name" value="CFA/CMAS"/>
</dbReference>
<accession>A0ABW5SIF7</accession>
<dbReference type="Gene3D" id="3.40.50.150">
    <property type="entry name" value="Vaccinia Virus protein VP39"/>
    <property type="match status" value="1"/>
</dbReference>
<keyword evidence="3" id="KW-0808">Transferase</keyword>
<dbReference type="SUPFAM" id="SSF53335">
    <property type="entry name" value="S-adenosyl-L-methionine-dependent methyltransferases"/>
    <property type="match status" value="1"/>
</dbReference>
<dbReference type="Proteomes" id="UP001597540">
    <property type="component" value="Unassembled WGS sequence"/>
</dbReference>
<evidence type="ECO:0000256" key="3">
    <source>
        <dbReference type="ARBA" id="ARBA00022679"/>
    </source>
</evidence>
<evidence type="ECO:0000256" key="1">
    <source>
        <dbReference type="ARBA" id="ARBA00010815"/>
    </source>
</evidence>
<comment type="caution">
    <text evidence="7">The sequence shown here is derived from an EMBL/GenBank/DDBJ whole genome shotgun (WGS) entry which is preliminary data.</text>
</comment>
<keyword evidence="8" id="KW-1185">Reference proteome</keyword>
<dbReference type="GO" id="GO:0008168">
    <property type="term" value="F:methyltransferase activity"/>
    <property type="evidence" value="ECO:0007669"/>
    <property type="project" value="UniProtKB-KW"/>
</dbReference>
<organism evidence="7 8">
    <name type="scientific">Paenibacillus shunpengii</name>
    <dbReference type="NCBI Taxonomy" id="2054424"/>
    <lineage>
        <taxon>Bacteria</taxon>
        <taxon>Bacillati</taxon>
        <taxon>Bacillota</taxon>
        <taxon>Bacilli</taxon>
        <taxon>Bacillales</taxon>
        <taxon>Paenibacillaceae</taxon>
        <taxon>Paenibacillus</taxon>
    </lineage>
</organism>
<evidence type="ECO:0000256" key="5">
    <source>
        <dbReference type="ARBA" id="ARBA00023098"/>
    </source>
</evidence>
<sequence>MDKTIRTLNDLYEMLDTQFRPSKQFWDPFYSDRQKPIPFFPNKPDENLDLYIKSGMINKGRALELGCGPGRNAIYLKLNGYDVDAYDISQVAIDWAKERASELELDINFKCQSVFDLKPVNEYELIYDSGCMHGILPHRRIQYLEMIHQGLKSGGYFGLTCFASGFGEIGGPQFTMNDWEVYEEKSMKGGLAFTEEKIRFIMSDYFECIELRMMNPMDEDSCLFGVPFLWTSLWRKK</sequence>
<reference evidence="8" key="1">
    <citation type="journal article" date="2019" name="Int. J. Syst. Evol. Microbiol.">
        <title>The Global Catalogue of Microorganisms (GCM) 10K type strain sequencing project: providing services to taxonomists for standard genome sequencing and annotation.</title>
        <authorList>
            <consortium name="The Broad Institute Genomics Platform"/>
            <consortium name="The Broad Institute Genome Sequencing Center for Infectious Disease"/>
            <person name="Wu L."/>
            <person name="Ma J."/>
        </authorList>
    </citation>
    <scope>NUCLEOTIDE SEQUENCE [LARGE SCALE GENOMIC DNA]</scope>
    <source>
        <strain evidence="8">KCTC 33849</strain>
    </source>
</reference>
<dbReference type="RefSeq" id="WP_379260496.1">
    <property type="nucleotide sequence ID" value="NZ_JBHUMJ010000002.1"/>
</dbReference>
<keyword evidence="2 7" id="KW-0489">Methyltransferase</keyword>
<name>A0ABW5SIF7_9BACL</name>
<dbReference type="PANTHER" id="PTHR43667">
    <property type="entry name" value="CYCLOPROPANE-FATTY-ACYL-PHOSPHOLIPID SYNTHASE"/>
    <property type="match status" value="1"/>
</dbReference>